<evidence type="ECO:0000256" key="2">
    <source>
        <dbReference type="ARBA" id="ARBA00022729"/>
    </source>
</evidence>
<dbReference type="InterPro" id="IPR018044">
    <property type="entry name" value="Peptidase_S11"/>
</dbReference>
<dbReference type="EMBL" id="SLUM01000015">
    <property type="protein sequence ID" value="TCL55832.1"/>
    <property type="molecule type" value="Genomic_DNA"/>
</dbReference>
<dbReference type="GO" id="GO:0009252">
    <property type="term" value="P:peptidoglycan biosynthetic process"/>
    <property type="evidence" value="ECO:0007669"/>
    <property type="project" value="UniProtKB-KW"/>
</dbReference>
<evidence type="ECO:0000256" key="3">
    <source>
        <dbReference type="ARBA" id="ARBA00022801"/>
    </source>
</evidence>
<gene>
    <name evidence="14" type="ORF">EDD77_11593</name>
</gene>
<dbReference type="InterPro" id="IPR001967">
    <property type="entry name" value="Peptidase_S11_N"/>
</dbReference>
<evidence type="ECO:0000256" key="1">
    <source>
        <dbReference type="ARBA" id="ARBA00007164"/>
    </source>
</evidence>
<keyword evidence="11" id="KW-0812">Transmembrane</keyword>
<dbReference type="Gene3D" id="3.40.710.10">
    <property type="entry name" value="DD-peptidase/beta-lactamase superfamily"/>
    <property type="match status" value="1"/>
</dbReference>
<evidence type="ECO:0000256" key="9">
    <source>
        <dbReference type="RuleBase" id="RU004016"/>
    </source>
</evidence>
<feature type="binding site" evidence="8">
    <location>
        <position position="234"/>
    </location>
    <ligand>
        <name>substrate</name>
    </ligand>
</feature>
<dbReference type="OrthoDB" id="9791132at2"/>
<keyword evidence="6" id="KW-0961">Cell wall biogenesis/degradation</keyword>
<name>A0A4V2QBB6_9FIRM</name>
<accession>A0A4V2QBB6</accession>
<feature type="active site" evidence="7">
    <location>
        <position position="119"/>
    </location>
</feature>
<evidence type="ECO:0000256" key="8">
    <source>
        <dbReference type="PIRSR" id="PIRSR618044-2"/>
    </source>
</evidence>
<reference evidence="14 15" key="1">
    <citation type="submission" date="2019-03" db="EMBL/GenBank/DDBJ databases">
        <title>Genomic Encyclopedia of Type Strains, Phase IV (KMG-IV): sequencing the most valuable type-strain genomes for metagenomic binning, comparative biology and taxonomic classification.</title>
        <authorList>
            <person name="Goeker M."/>
        </authorList>
    </citation>
    <scope>NUCLEOTIDE SEQUENCE [LARGE SCALE GENOMIC DNA]</scope>
    <source>
        <strain evidence="14 15">DSM 100451</strain>
    </source>
</reference>
<dbReference type="Pfam" id="PF00768">
    <property type="entry name" value="Peptidase_S11"/>
    <property type="match status" value="1"/>
</dbReference>
<proteinExistence type="inferred from homology"/>
<feature type="active site" description="Acyl-ester intermediate" evidence="7">
    <location>
        <position position="59"/>
    </location>
</feature>
<dbReference type="PRINTS" id="PR00725">
    <property type="entry name" value="DADACBPTASE1"/>
</dbReference>
<dbReference type="STRING" id="1650663.GCA_001486665_02308"/>
<evidence type="ECO:0000256" key="12">
    <source>
        <dbReference type="SAM" id="SignalP"/>
    </source>
</evidence>
<dbReference type="RefSeq" id="WP_058965340.1">
    <property type="nucleotide sequence ID" value="NZ_CABKVM010000018.1"/>
</dbReference>
<evidence type="ECO:0000256" key="11">
    <source>
        <dbReference type="SAM" id="Phobius"/>
    </source>
</evidence>
<dbReference type="GO" id="GO:0008360">
    <property type="term" value="P:regulation of cell shape"/>
    <property type="evidence" value="ECO:0007669"/>
    <property type="project" value="UniProtKB-KW"/>
</dbReference>
<feature type="region of interest" description="Disordered" evidence="10">
    <location>
        <begin position="453"/>
        <end position="477"/>
    </location>
</feature>
<keyword evidence="4" id="KW-0133">Cell shape</keyword>
<dbReference type="PANTHER" id="PTHR21581:SF6">
    <property type="entry name" value="TRAFFICKING PROTEIN PARTICLE COMPLEX SUBUNIT 12"/>
    <property type="match status" value="1"/>
</dbReference>
<feature type="domain" description="Peptidase S11 D-alanyl-D-alanine carboxypeptidase A N-terminal" evidence="13">
    <location>
        <begin position="24"/>
        <end position="262"/>
    </location>
</feature>
<feature type="compositionally biased region" description="Basic and acidic residues" evidence="10">
    <location>
        <begin position="458"/>
        <end position="477"/>
    </location>
</feature>
<dbReference type="GO" id="GO:0006508">
    <property type="term" value="P:proteolysis"/>
    <property type="evidence" value="ECO:0007669"/>
    <property type="project" value="InterPro"/>
</dbReference>
<feature type="active site" description="Proton acceptor" evidence="7">
    <location>
        <position position="62"/>
    </location>
</feature>
<feature type="chain" id="PRO_5020332759" evidence="12">
    <location>
        <begin position="25"/>
        <end position="477"/>
    </location>
</feature>
<comment type="similarity">
    <text evidence="1 9">Belongs to the peptidase S11 family.</text>
</comment>
<keyword evidence="5" id="KW-0573">Peptidoglycan synthesis</keyword>
<evidence type="ECO:0000259" key="13">
    <source>
        <dbReference type="Pfam" id="PF00768"/>
    </source>
</evidence>
<keyword evidence="3" id="KW-0378">Hydrolase</keyword>
<evidence type="ECO:0000256" key="6">
    <source>
        <dbReference type="ARBA" id="ARBA00023316"/>
    </source>
</evidence>
<keyword evidence="11" id="KW-1133">Transmembrane helix</keyword>
<keyword evidence="11" id="KW-0472">Membrane</keyword>
<feature type="signal peptide" evidence="12">
    <location>
        <begin position="1"/>
        <end position="24"/>
    </location>
</feature>
<protein>
    <submittedName>
        <fullName evidence="14">D-alanyl-D-alanine carboxypeptidase (Penicillin-binding protein 5/6)</fullName>
    </submittedName>
</protein>
<keyword evidence="14" id="KW-0645">Protease</keyword>
<dbReference type="AlphaFoldDB" id="A0A4V2QBB6"/>
<dbReference type="Proteomes" id="UP000295184">
    <property type="component" value="Unassembled WGS sequence"/>
</dbReference>
<organism evidence="14 15">
    <name type="scientific">Allofournierella massiliensis</name>
    <dbReference type="NCBI Taxonomy" id="1650663"/>
    <lineage>
        <taxon>Bacteria</taxon>
        <taxon>Bacillati</taxon>
        <taxon>Bacillota</taxon>
        <taxon>Clostridia</taxon>
        <taxon>Eubacteriales</taxon>
        <taxon>Oscillospiraceae</taxon>
        <taxon>Allofournierella</taxon>
    </lineage>
</organism>
<evidence type="ECO:0000256" key="4">
    <source>
        <dbReference type="ARBA" id="ARBA00022960"/>
    </source>
</evidence>
<evidence type="ECO:0000256" key="7">
    <source>
        <dbReference type="PIRSR" id="PIRSR618044-1"/>
    </source>
</evidence>
<evidence type="ECO:0000256" key="10">
    <source>
        <dbReference type="SAM" id="MobiDB-lite"/>
    </source>
</evidence>
<dbReference type="GO" id="GO:0009002">
    <property type="term" value="F:serine-type D-Ala-D-Ala carboxypeptidase activity"/>
    <property type="evidence" value="ECO:0007669"/>
    <property type="project" value="InterPro"/>
</dbReference>
<dbReference type="InterPro" id="IPR012338">
    <property type="entry name" value="Beta-lactam/transpept-like"/>
</dbReference>
<evidence type="ECO:0000313" key="14">
    <source>
        <dbReference type="EMBL" id="TCL55832.1"/>
    </source>
</evidence>
<feature type="transmembrane region" description="Helical" evidence="11">
    <location>
        <begin position="395"/>
        <end position="417"/>
    </location>
</feature>
<dbReference type="GO" id="GO:0071555">
    <property type="term" value="P:cell wall organization"/>
    <property type="evidence" value="ECO:0007669"/>
    <property type="project" value="UniProtKB-KW"/>
</dbReference>
<sequence length="477" mass="51321">MKKLVSILAAAVLGAAVLAPTAAAEDLPQVTCEAYVVMDADTGQVIMEKNPDEVLYPASITKIMTLGLTMEKAQGDWSAQLTIDYDVAHSLESNSTHIALLPGEVVTLEDVIYGTQLESANDGANALAEYFGDDGTIASGVEKMNAKAQELGLTNTHYANPHGLYDENHYTSARDMANLTRWAMQQPGFMDVFCRNDEWRMAATNLQPERAFHCTDWLRVGGPLLYRAYEKGGKSGFHDQAGYTYVGYAEQDGLNLIVVVLKSVGLNGNYKDAAALLDYAFAHFRRVSIASPQDTYEVSLVGGGFESLGNVQVAAQGADVLLNDAFTEADVTAEFDIPEQYVLGQGFSATVTYLLKENTLQPTTLRTVGLTVSGLEQILQANTYVPQKTAGDGRMYLGIGVAVAAAAIAILLAVRLIRGGGGLQSLAAKRARETGLPADFQIITRTGAVNSTPVQTLDVRRPSTKEGHDEQTDLPRR</sequence>
<evidence type="ECO:0000313" key="15">
    <source>
        <dbReference type="Proteomes" id="UP000295184"/>
    </source>
</evidence>
<dbReference type="SUPFAM" id="SSF56601">
    <property type="entry name" value="beta-lactamase/transpeptidase-like"/>
    <property type="match status" value="1"/>
</dbReference>
<keyword evidence="2 12" id="KW-0732">Signal</keyword>
<dbReference type="PANTHER" id="PTHR21581">
    <property type="entry name" value="D-ALANYL-D-ALANINE CARBOXYPEPTIDASE"/>
    <property type="match status" value="1"/>
</dbReference>
<keyword evidence="14" id="KW-0121">Carboxypeptidase</keyword>
<comment type="caution">
    <text evidence="14">The sequence shown here is derived from an EMBL/GenBank/DDBJ whole genome shotgun (WGS) entry which is preliminary data.</text>
</comment>
<evidence type="ECO:0000256" key="5">
    <source>
        <dbReference type="ARBA" id="ARBA00022984"/>
    </source>
</evidence>